<keyword evidence="3 6" id="KW-0812">Transmembrane</keyword>
<evidence type="ECO:0000259" key="7">
    <source>
        <dbReference type="PROSITE" id="PS50850"/>
    </source>
</evidence>
<dbReference type="EMBL" id="NPEX01000093">
    <property type="protein sequence ID" value="RAI43340.1"/>
    <property type="molecule type" value="Genomic_DNA"/>
</dbReference>
<feature type="transmembrane region" description="Helical" evidence="6">
    <location>
        <begin position="306"/>
        <end position="330"/>
    </location>
</feature>
<dbReference type="Gene3D" id="1.20.1250.20">
    <property type="entry name" value="MFS general substrate transporter like domains"/>
    <property type="match status" value="2"/>
</dbReference>
<sequence length="459" mass="49069">MTIANDAAAPASGSEAKPAEQARPTRFRWFVALLFFSIYTIAAADRANIGVVLPFLRKEFPMSNTEAGALASLFLLAYAIAQLPSGFIYSKFGVRRLFSVSMIATSVVTGLMGTVGSVLPLKIYRFALGLAEGPLPIGITSTINNWFPPNEKGTATGIFLASVKFGPVIVPPICATIAALYGWREVFLVFAVPGVLLSAVWWLFVSDHPAQSRHVSEGELALITESKPVQATAGEPAPAASQPRSLGLLDTLVRAREVTPLDTNRSLFRSWDVWGCTLGYFFQIGIVNVLLAWIPTYLMSVKHYSIMNMGFVAAAPWVGAVIGNLVGGLISDRLLDKRRKPMMMLSAIATAGMMYALINSPADPLAYGVLLLATGVLLNLGFSAYMVYPMGLTTKTMFPIAGATVNTGGQLGGACAPLAAGIILDTLGWDQVFLFMAIASFASFVLLATISEPIQKQTR</sequence>
<dbReference type="PIRSF" id="PIRSF002808">
    <property type="entry name" value="Hexose_phosphate_transp"/>
    <property type="match status" value="1"/>
</dbReference>
<dbReference type="PANTHER" id="PTHR11662">
    <property type="entry name" value="SOLUTE CARRIER FAMILY 17"/>
    <property type="match status" value="1"/>
</dbReference>
<organism evidence="8 9">
    <name type="scientific">Rhodoplanes roseus</name>
    <dbReference type="NCBI Taxonomy" id="29409"/>
    <lineage>
        <taxon>Bacteria</taxon>
        <taxon>Pseudomonadati</taxon>
        <taxon>Pseudomonadota</taxon>
        <taxon>Alphaproteobacteria</taxon>
        <taxon>Hyphomicrobiales</taxon>
        <taxon>Nitrobacteraceae</taxon>
        <taxon>Rhodoplanes</taxon>
    </lineage>
</organism>
<feature type="transmembrane region" description="Helical" evidence="6">
    <location>
        <begin position="159"/>
        <end position="181"/>
    </location>
</feature>
<dbReference type="GO" id="GO:0005886">
    <property type="term" value="C:plasma membrane"/>
    <property type="evidence" value="ECO:0007669"/>
    <property type="project" value="UniProtKB-SubCell"/>
</dbReference>
<dbReference type="InterPro" id="IPR000849">
    <property type="entry name" value="Sugar_P_transporter"/>
</dbReference>
<dbReference type="GO" id="GO:0022857">
    <property type="term" value="F:transmembrane transporter activity"/>
    <property type="evidence" value="ECO:0007669"/>
    <property type="project" value="InterPro"/>
</dbReference>
<keyword evidence="4 6" id="KW-1133">Transmembrane helix</keyword>
<feature type="transmembrane region" description="Helical" evidence="6">
    <location>
        <begin position="273"/>
        <end position="294"/>
    </location>
</feature>
<dbReference type="AlphaFoldDB" id="A0A327KWQ1"/>
<feature type="transmembrane region" description="Helical" evidence="6">
    <location>
        <begin position="187"/>
        <end position="205"/>
    </location>
</feature>
<dbReference type="InterPro" id="IPR020846">
    <property type="entry name" value="MFS_dom"/>
</dbReference>
<dbReference type="Pfam" id="PF07690">
    <property type="entry name" value="MFS_1"/>
    <property type="match status" value="1"/>
</dbReference>
<dbReference type="InterPro" id="IPR036259">
    <property type="entry name" value="MFS_trans_sf"/>
</dbReference>
<evidence type="ECO:0000313" key="8">
    <source>
        <dbReference type="EMBL" id="RAI43340.1"/>
    </source>
</evidence>
<dbReference type="CDD" id="cd17319">
    <property type="entry name" value="MFS_ExuT_GudP_like"/>
    <property type="match status" value="1"/>
</dbReference>
<evidence type="ECO:0000313" key="9">
    <source>
        <dbReference type="Proteomes" id="UP000249130"/>
    </source>
</evidence>
<evidence type="ECO:0000256" key="6">
    <source>
        <dbReference type="SAM" id="Phobius"/>
    </source>
</evidence>
<feature type="transmembrane region" description="Helical" evidence="6">
    <location>
        <begin position="97"/>
        <end position="120"/>
    </location>
</feature>
<evidence type="ECO:0000256" key="1">
    <source>
        <dbReference type="ARBA" id="ARBA00004651"/>
    </source>
</evidence>
<dbReference type="InterPro" id="IPR050382">
    <property type="entry name" value="MFS_Na/Anion_cotransporter"/>
</dbReference>
<feature type="transmembrane region" description="Helical" evidence="6">
    <location>
        <begin position="67"/>
        <end position="90"/>
    </location>
</feature>
<keyword evidence="9" id="KW-1185">Reference proteome</keyword>
<feature type="transmembrane region" description="Helical" evidence="6">
    <location>
        <begin position="432"/>
        <end position="450"/>
    </location>
</feature>
<feature type="transmembrane region" description="Helical" evidence="6">
    <location>
        <begin position="27"/>
        <end position="47"/>
    </location>
</feature>
<comment type="subcellular location">
    <subcellularLocation>
        <location evidence="1">Cell membrane</location>
        <topology evidence="1">Multi-pass membrane protein</topology>
    </subcellularLocation>
</comment>
<dbReference type="Proteomes" id="UP000249130">
    <property type="component" value="Unassembled WGS sequence"/>
</dbReference>
<name>A0A327KWQ1_9BRAD</name>
<dbReference type="PROSITE" id="PS50850">
    <property type="entry name" value="MFS"/>
    <property type="match status" value="1"/>
</dbReference>
<accession>A0A327KWQ1</accession>
<protein>
    <submittedName>
        <fullName evidence="8">MFS transporter</fullName>
    </submittedName>
</protein>
<dbReference type="InterPro" id="IPR011701">
    <property type="entry name" value="MFS"/>
</dbReference>
<gene>
    <name evidence="8" type="ORF">CH341_14750</name>
</gene>
<feature type="transmembrane region" description="Helical" evidence="6">
    <location>
        <begin position="364"/>
        <end position="388"/>
    </location>
</feature>
<comment type="caution">
    <text evidence="8">The sequence shown here is derived from an EMBL/GenBank/DDBJ whole genome shotgun (WGS) entry which is preliminary data.</text>
</comment>
<feature type="transmembrane region" description="Helical" evidence="6">
    <location>
        <begin position="342"/>
        <end position="358"/>
    </location>
</feature>
<keyword evidence="2" id="KW-1003">Cell membrane</keyword>
<reference evidence="8 9" key="1">
    <citation type="submission" date="2017-07" db="EMBL/GenBank/DDBJ databases">
        <title>Draft Genome Sequences of Select Purple Nonsulfur Bacteria.</title>
        <authorList>
            <person name="Lasarre B."/>
            <person name="Mckinlay J.B."/>
        </authorList>
    </citation>
    <scope>NUCLEOTIDE SEQUENCE [LARGE SCALE GENOMIC DNA]</scope>
    <source>
        <strain evidence="8 9">DSM 5909</strain>
    </source>
</reference>
<evidence type="ECO:0000256" key="2">
    <source>
        <dbReference type="ARBA" id="ARBA00022475"/>
    </source>
</evidence>
<evidence type="ECO:0000256" key="3">
    <source>
        <dbReference type="ARBA" id="ARBA00022692"/>
    </source>
</evidence>
<dbReference type="SUPFAM" id="SSF103473">
    <property type="entry name" value="MFS general substrate transporter"/>
    <property type="match status" value="1"/>
</dbReference>
<keyword evidence="5 6" id="KW-0472">Membrane</keyword>
<evidence type="ECO:0000256" key="5">
    <source>
        <dbReference type="ARBA" id="ARBA00023136"/>
    </source>
</evidence>
<proteinExistence type="predicted"/>
<feature type="domain" description="Major facilitator superfamily (MFS) profile" evidence="7">
    <location>
        <begin position="31"/>
        <end position="455"/>
    </location>
</feature>
<dbReference type="RefSeq" id="WP_111419784.1">
    <property type="nucleotide sequence ID" value="NZ_NPEX01000093.1"/>
</dbReference>
<dbReference type="PANTHER" id="PTHR11662:SF399">
    <property type="entry name" value="FI19708P1-RELATED"/>
    <property type="match status" value="1"/>
</dbReference>
<evidence type="ECO:0000256" key="4">
    <source>
        <dbReference type="ARBA" id="ARBA00022989"/>
    </source>
</evidence>
<dbReference type="OrthoDB" id="9771451at2"/>